<comment type="caution">
    <text evidence="2">The sequence shown here is derived from an EMBL/GenBank/DDBJ whole genome shotgun (WGS) entry which is preliminary data.</text>
</comment>
<reference evidence="2 3" key="1">
    <citation type="submission" date="2018-10" db="EMBL/GenBank/DDBJ databases">
        <title>Fifty Aureobasidium pullulans genomes reveal a recombining polyextremotolerant generalist.</title>
        <authorList>
            <person name="Gostincar C."/>
            <person name="Turk M."/>
            <person name="Zajc J."/>
            <person name="Gunde-Cimerman N."/>
        </authorList>
    </citation>
    <scope>NUCLEOTIDE SEQUENCE [LARGE SCALE GENOMIC DNA]</scope>
    <source>
        <strain evidence="2 3">EXF-11900</strain>
    </source>
</reference>
<name>A0A4S8SDI1_AURPU</name>
<protein>
    <submittedName>
        <fullName evidence="2">Uncharacterized protein</fullName>
    </submittedName>
</protein>
<gene>
    <name evidence="2" type="ORF">D6D28_06579</name>
</gene>
<organism evidence="2 3">
    <name type="scientific">Aureobasidium pullulans</name>
    <name type="common">Black yeast</name>
    <name type="synonym">Pullularia pullulans</name>
    <dbReference type="NCBI Taxonomy" id="5580"/>
    <lineage>
        <taxon>Eukaryota</taxon>
        <taxon>Fungi</taxon>
        <taxon>Dikarya</taxon>
        <taxon>Ascomycota</taxon>
        <taxon>Pezizomycotina</taxon>
        <taxon>Dothideomycetes</taxon>
        <taxon>Dothideomycetidae</taxon>
        <taxon>Dothideales</taxon>
        <taxon>Saccotheciaceae</taxon>
        <taxon>Aureobasidium</taxon>
    </lineage>
</organism>
<dbReference type="AlphaFoldDB" id="A0A4S8SDI1"/>
<sequence length="395" mass="44389">MGSGRKSGRVPTLFRPDAPRNSKTNGSDKSDPDGNDHNQRNRDSSVRTPGRSITGADKDETDDEVRLLYNSPTAQEVWLLVSEVPPKAVKEWMQGHRDFPKSVGDKVPPFIHDLVRGDDNEIWTTFRKGGKERNGELRSFVVVQATTVPFDLLEEYAKRQRVVLGTARGPGGKDIITLSPVGWGIVLARQDGDGSIPPVRPDCESVSNTPSSEAKGHAYMLAHKNNVVPHYPIPTTIKGRCDDATKSFENITHNDDVARCQSGKHKASNPHYVCTDCHHEDPAYNLTKHERNHMIRDKGLFPLCTKCVEHISEHWNIEIEEDQELDNCTCLIGLPQWLCVDCWVELARLRSNKRGEGDRCRCNGRTGGKSNKWDYEISDTVRQCSGCDELVIRKW</sequence>
<evidence type="ECO:0000313" key="2">
    <source>
        <dbReference type="EMBL" id="THV68577.1"/>
    </source>
</evidence>
<evidence type="ECO:0000313" key="3">
    <source>
        <dbReference type="Proteomes" id="UP000304951"/>
    </source>
</evidence>
<accession>A0A4S8SDI1</accession>
<feature type="region of interest" description="Disordered" evidence="1">
    <location>
        <begin position="1"/>
        <end position="59"/>
    </location>
</feature>
<feature type="compositionally biased region" description="Basic and acidic residues" evidence="1">
    <location>
        <begin position="26"/>
        <end position="45"/>
    </location>
</feature>
<dbReference type="Proteomes" id="UP000304951">
    <property type="component" value="Unassembled WGS sequence"/>
</dbReference>
<proteinExistence type="predicted"/>
<dbReference type="EMBL" id="QZAF01000311">
    <property type="protein sequence ID" value="THV68577.1"/>
    <property type="molecule type" value="Genomic_DNA"/>
</dbReference>
<evidence type="ECO:0000256" key="1">
    <source>
        <dbReference type="SAM" id="MobiDB-lite"/>
    </source>
</evidence>